<feature type="region of interest" description="Disordered" evidence="5">
    <location>
        <begin position="2010"/>
        <end position="2049"/>
    </location>
</feature>
<dbReference type="Gene3D" id="2.60.40.1080">
    <property type="match status" value="1"/>
</dbReference>
<dbReference type="RefSeq" id="WP_084543400.1">
    <property type="nucleotide sequence ID" value="NZ_FRCZ01000002.1"/>
</dbReference>
<dbReference type="SUPFAM" id="SSF75005">
    <property type="entry name" value="Arabinanase/levansucrase/invertase"/>
    <property type="match status" value="2"/>
</dbReference>
<keyword evidence="6" id="KW-1133">Transmembrane helix</keyword>
<feature type="domain" description="BIG2" evidence="9">
    <location>
        <begin position="1785"/>
        <end position="1860"/>
    </location>
</feature>
<evidence type="ECO:0000313" key="11">
    <source>
        <dbReference type="Proteomes" id="UP000184184"/>
    </source>
</evidence>
<dbReference type="InterPro" id="IPR006558">
    <property type="entry name" value="LamG-like"/>
</dbReference>
<feature type="domain" description="LamG-like jellyroll fold" evidence="8">
    <location>
        <begin position="1115"/>
        <end position="1256"/>
    </location>
</feature>
<dbReference type="GO" id="GO:0016798">
    <property type="term" value="F:hydrolase activity, acting on glycosyl bonds"/>
    <property type="evidence" value="ECO:0007669"/>
    <property type="project" value="UniProtKB-KW"/>
</dbReference>
<evidence type="ECO:0000256" key="4">
    <source>
        <dbReference type="ARBA" id="ARBA00023295"/>
    </source>
</evidence>
<feature type="transmembrane region" description="Helical" evidence="6">
    <location>
        <begin position="2057"/>
        <end position="2077"/>
    </location>
</feature>
<accession>A0A1M7N1K9</accession>
<dbReference type="SMART" id="SM00560">
    <property type="entry name" value="LamGL"/>
    <property type="match status" value="2"/>
</dbReference>
<dbReference type="SUPFAM" id="SSF49899">
    <property type="entry name" value="Concanavalin A-like lectins/glucanases"/>
    <property type="match status" value="3"/>
</dbReference>
<evidence type="ECO:0000256" key="6">
    <source>
        <dbReference type="SAM" id="Phobius"/>
    </source>
</evidence>
<organism evidence="10 11">
    <name type="scientific">Gracilibacillus kekensis</name>
    <dbReference type="NCBI Taxonomy" id="1027249"/>
    <lineage>
        <taxon>Bacteria</taxon>
        <taxon>Bacillati</taxon>
        <taxon>Bacillota</taxon>
        <taxon>Bacilli</taxon>
        <taxon>Bacillales</taxon>
        <taxon>Bacillaceae</taxon>
        <taxon>Gracilibacillus</taxon>
    </lineage>
</organism>
<evidence type="ECO:0000256" key="3">
    <source>
        <dbReference type="ARBA" id="ARBA00023157"/>
    </source>
</evidence>
<dbReference type="Pfam" id="PF13385">
    <property type="entry name" value="Laminin_G_3"/>
    <property type="match status" value="3"/>
</dbReference>
<dbReference type="PANTHER" id="PTHR43301">
    <property type="entry name" value="ARABINAN ENDO-1,5-ALPHA-L-ARABINOSIDASE"/>
    <property type="match status" value="1"/>
</dbReference>
<evidence type="ECO:0000259" key="8">
    <source>
        <dbReference type="SMART" id="SM00560"/>
    </source>
</evidence>
<dbReference type="InterPro" id="IPR003343">
    <property type="entry name" value="Big_2"/>
</dbReference>
<feature type="compositionally biased region" description="Acidic residues" evidence="5">
    <location>
        <begin position="2010"/>
        <end position="2021"/>
    </location>
</feature>
<protein>
    <submittedName>
        <fullName evidence="10">Ig-like domain (Group 2)</fullName>
    </submittedName>
</protein>
<evidence type="ECO:0000313" key="10">
    <source>
        <dbReference type="EMBL" id="SHM97398.1"/>
    </source>
</evidence>
<evidence type="ECO:0000256" key="2">
    <source>
        <dbReference type="ARBA" id="ARBA00022801"/>
    </source>
</evidence>
<dbReference type="Gene3D" id="2.115.10.20">
    <property type="entry name" value="Glycosyl hydrolase domain, family 43"/>
    <property type="match status" value="2"/>
</dbReference>
<dbReference type="InterPro" id="IPR023296">
    <property type="entry name" value="Glyco_hydro_beta-prop_sf"/>
</dbReference>
<dbReference type="SUPFAM" id="SSF49373">
    <property type="entry name" value="Invasin/intimin cell-adhesion fragments"/>
    <property type="match status" value="1"/>
</dbReference>
<dbReference type="SMART" id="SM00635">
    <property type="entry name" value="BID_2"/>
    <property type="match status" value="1"/>
</dbReference>
<dbReference type="CDD" id="cd08983">
    <property type="entry name" value="GH43_Bt3655-like"/>
    <property type="match status" value="2"/>
</dbReference>
<feature type="chain" id="PRO_5013133649" evidence="7">
    <location>
        <begin position="31"/>
        <end position="2083"/>
    </location>
</feature>
<keyword evidence="3" id="KW-1015">Disulfide bond</keyword>
<keyword evidence="4" id="KW-0326">Glycosidase</keyword>
<dbReference type="Gene3D" id="2.60.120.200">
    <property type="match status" value="3"/>
</dbReference>
<evidence type="ECO:0000259" key="9">
    <source>
        <dbReference type="SMART" id="SM00635"/>
    </source>
</evidence>
<dbReference type="Pfam" id="PF20578">
    <property type="entry name" value="aBig_2"/>
    <property type="match status" value="4"/>
</dbReference>
<dbReference type="InterPro" id="IPR050727">
    <property type="entry name" value="GH43_arabinanases"/>
</dbReference>
<dbReference type="EMBL" id="FRCZ01000002">
    <property type="protein sequence ID" value="SHM97398.1"/>
    <property type="molecule type" value="Genomic_DNA"/>
</dbReference>
<keyword evidence="2" id="KW-0378">Hydrolase</keyword>
<dbReference type="STRING" id="1027249.SAMN05216179_1479"/>
<evidence type="ECO:0000256" key="1">
    <source>
        <dbReference type="ARBA" id="ARBA00022729"/>
    </source>
</evidence>
<dbReference type="Proteomes" id="UP000184184">
    <property type="component" value="Unassembled WGS sequence"/>
</dbReference>
<evidence type="ECO:0000256" key="5">
    <source>
        <dbReference type="SAM" id="MobiDB-lite"/>
    </source>
</evidence>
<keyword evidence="1 7" id="KW-0732">Signal</keyword>
<dbReference type="InterPro" id="IPR008964">
    <property type="entry name" value="Invasin/intimin_cell_adhesion"/>
</dbReference>
<dbReference type="Pfam" id="PF02368">
    <property type="entry name" value="Big_2"/>
    <property type="match status" value="1"/>
</dbReference>
<reference evidence="10 11" key="1">
    <citation type="submission" date="2016-11" db="EMBL/GenBank/DDBJ databases">
        <authorList>
            <person name="Jaros S."/>
            <person name="Januszkiewicz K."/>
            <person name="Wedrychowicz H."/>
        </authorList>
    </citation>
    <scope>NUCLEOTIDE SEQUENCE [LARGE SCALE GENOMIC DNA]</scope>
    <source>
        <strain evidence="10 11">CGMCC 1.10681</strain>
    </source>
</reference>
<proteinExistence type="predicted"/>
<sequence length="2083" mass="232868">MNNNRNLSILMISVLLFQLFAGSVPHTIQAAEEANNSESSLLLHYDMKQTVENNGNLVFDNRAGSEFNGRYQNQSEGDYYSNEQAGFVELDGGPASDTNAYIEIPKADGQRDLLSDIESVTVTSLVNWSNDGTNRWIYGFGKVDENIEQGNSYLFTTPRHSNGNFATTGISESGWRNESIIQGDQMISANQWNVITSVFNGKEDTFTLYVNGEEIATGSTEGNELAKIIDSSADFSGFIGKSIFQNDAYFKGRIADFRVHGKALTAGEVANLSDQLQTTIDPLNQLLLDRQQEQLAIEPYLDSEDTVDAVTQNLSLPAETENGVALTWDSSHPEVITPDGKVTRPGVEQGDTVVDLSATLSYQGMITTKTFTVTVIKEFSDMERVERDAESITVYNSSNVKGNLHLVTTGENGSDITWDSSHPDIIKGTEQVIDDTNQLGWVERPVTDTEVTLTASVQYNEAMITKEITVTVKKDPGEQEYDAYFFSYFTGEYEGGEEISFAVAEDPLHWRALNNGQSVIQSTMGEKGLRDPFVIRSPEGDKFYMIATDLKMGESTNFDQAQITGSHSIMVWESDDLVNWSEQRMVEVAPENGGNTWAPEAFYHEPTGEYVVFWASSIPNEETYGNYPNGRPNGQYNVMYYATTRDFHTFSEPKVYIDDSFPTIDTTFIQDDESLYRFTKSEVNFKVYYEKATDIFEDVDGIEENGYQFDLIDETKSGNQGLIGHGGNNEGQTIFKAIDEEKWYLFLDSWPYHVRWTDDLEDGSQLVNNVLDEADYALPPGPRHGTVIPITNQEYQALTDKYLPEGPKEQEEPVVHYRFDQSEDGSVTDVSGNGYDAQLHGNATIESEEAIGDSQGFVQLDGDTGYVEMPENLIQQENLEKMTISTWVKVDQNQADQRIFDFGSDTGRVANRNSMYLSTQGDSGLLEFATVTPFTEKFGNASSDLPSDYKYRLTSNRLGLNQWQHVAITIDGFTAKTFVNGELVDSIDTYNVEPRMLMETTMNYLGKSSRDNQSYFAGGIDEFQIYNRALTEQEIVSLADQATEEPPPAEVDLLLDYDMQHVENDMIMDQAGDFDGMLSGINEEQIITTDDVGIIELSGENAYIEMPQGVLNEQESITVSSLVNWNGENAAEWLYTFGQNDQQYLYFTPRYNADASARFGIATDGWRNEVSSKTDTLASNQWKLVTTVFDGSQGTLELYIDGEFVSSEPAGEFTLADIANPTGPSGYIGQSFYSADPYFKGLIADFEVYDGVLSAAEIQQLENEAEIKRNAIDSILVEQAKERLTVSQILGENKDAETITVDLNLPNKGSNNTTITWKSSDPQWISDQGKVIRPDHGEGNKTVTLTATISDDNVSAEKEISVTVLKKPSVEQRLKEALQALVVHNVEEVKGNLTLPTNVAEEVDVTWTTSDSSTITATGEVSRPAFGEGNTDVVLTATLQLDGQKLVKSFKAKVMELPEPEEYQGYFFPYFTGEGYENGEQIYFALSEGNNPLEWQQLNDGNPVFTSELGEKGLRDPFIIRSPEGDTFYMIATDLKIHGNGDWNKAQTHGSRSIMVWESHDLINWSKQRKVEIAPKEAGNTWAPEIFYDETTGEYIVFWASKLYDNDTDRNNGSSYQRMMYTKTRDFHTFSEPEVYLDYGYSIIDTTMIEHDGKFYRFTKDERGYHADNSPNGKFIFQEVGDSVLDPDFEMVKEGIGKGIINQGEGPAIFKSNTEEKWYLFIDEFGGRGYVPFETTDLASGEWTIPDQYDLPNRPRHGTVLPITATEYEALQHQLPEEIEEDMDLIESISFTERELTLTVGEEKQLSVEITPTQNADLLWNSNNEEIVTIDENGKITAIAEGEAFITVSSANGKHSDVSRVVVTDATDPEPSNELENGTPLVVSAGKLYNLVGTKVTIKMPGDLPEGTLLTINEVDVEALVNKPFALAGSMFDFEIVYPDGSEQPTDPFLLTLEIDETKLDDDIAIYYYNETNQEWEIQDSNRNDAQAGTISAEVTHFSIYGVLALETEDPQDNEEQEQPTDPEQPQEPGHEEKPEDGEDKQKDRNNKELPDTATTLFNWLSVGFLLVVAGVGLFLIRNPRYK</sequence>
<gene>
    <name evidence="10" type="ORF">SAMN05216179_1479</name>
</gene>
<dbReference type="InterPro" id="IPR046780">
    <property type="entry name" value="aBig_2"/>
</dbReference>
<keyword evidence="6" id="KW-0472">Membrane</keyword>
<evidence type="ECO:0000256" key="7">
    <source>
        <dbReference type="SAM" id="SignalP"/>
    </source>
</evidence>
<feature type="signal peptide" evidence="7">
    <location>
        <begin position="1"/>
        <end position="30"/>
    </location>
</feature>
<keyword evidence="6" id="KW-0812">Transmembrane</keyword>
<dbReference type="OrthoDB" id="9758923at2"/>
<feature type="compositionally biased region" description="Basic and acidic residues" evidence="5">
    <location>
        <begin position="2029"/>
        <end position="2049"/>
    </location>
</feature>
<dbReference type="PANTHER" id="PTHR43301:SF3">
    <property type="entry name" value="ARABINAN ENDO-1,5-ALPHA-L-ARABINOSIDASE A-RELATED"/>
    <property type="match status" value="1"/>
</dbReference>
<dbReference type="InterPro" id="IPR013320">
    <property type="entry name" value="ConA-like_dom_sf"/>
</dbReference>
<feature type="domain" description="LamG-like jellyroll fold" evidence="8">
    <location>
        <begin position="880"/>
        <end position="1033"/>
    </location>
</feature>
<keyword evidence="11" id="KW-1185">Reference proteome</keyword>
<name>A0A1M7N1K9_9BACI</name>